<dbReference type="SUPFAM" id="SSF55447">
    <property type="entry name" value="CO dehydrogenase flavoprotein C-terminal domain-like"/>
    <property type="match status" value="1"/>
</dbReference>
<dbReference type="InterPro" id="IPR051312">
    <property type="entry name" value="Diverse_Substr_Oxidored"/>
</dbReference>
<dbReference type="GO" id="GO:0071949">
    <property type="term" value="F:FAD binding"/>
    <property type="evidence" value="ECO:0007669"/>
    <property type="project" value="InterPro"/>
</dbReference>
<evidence type="ECO:0000313" key="5">
    <source>
        <dbReference type="EMBL" id="GHD48547.1"/>
    </source>
</evidence>
<dbReference type="Gene3D" id="3.30.465.10">
    <property type="match status" value="1"/>
</dbReference>
<dbReference type="Proteomes" id="UP000630353">
    <property type="component" value="Unassembled WGS sequence"/>
</dbReference>
<organism evidence="5 6">
    <name type="scientific">Thalassobaculum fulvum</name>
    <dbReference type="NCBI Taxonomy" id="1633335"/>
    <lineage>
        <taxon>Bacteria</taxon>
        <taxon>Pseudomonadati</taxon>
        <taxon>Pseudomonadota</taxon>
        <taxon>Alphaproteobacteria</taxon>
        <taxon>Rhodospirillales</taxon>
        <taxon>Thalassobaculaceae</taxon>
        <taxon>Thalassobaculum</taxon>
    </lineage>
</organism>
<dbReference type="InterPro" id="IPR005107">
    <property type="entry name" value="CO_DH_flav_C"/>
</dbReference>
<sequence>MYAFDYHKPSSVADAVSALKGADDGKFVAGGQTLIPTLKQRLAQPSDLIDLGGIAELNGIAVSGDTVTVGAMTRHAAVAGSADVAGAIPALAALAGGIGDPQVRNRGTIGGSIANNDPAADYPAACLGLGATIKTSAREVSADDFFTGLFETDLAEDEIIVSVSFPKAEKAAYVKFDNPASRYALVGVFVAKTAGGVRVAVTGAGQDGVFRVPEMEQALAANWSPDAVAGIAVDPGTLNSDIHASAEYRSHLITVMAKRAVAAAG</sequence>
<keyword evidence="6" id="KW-1185">Reference proteome</keyword>
<reference evidence="5" key="2">
    <citation type="submission" date="2020-09" db="EMBL/GenBank/DDBJ databases">
        <authorList>
            <person name="Sun Q."/>
            <person name="Kim S."/>
        </authorList>
    </citation>
    <scope>NUCLEOTIDE SEQUENCE</scope>
    <source>
        <strain evidence="5">KCTC 42651</strain>
    </source>
</reference>
<dbReference type="SUPFAM" id="SSF56176">
    <property type="entry name" value="FAD-binding/transporter-associated domain-like"/>
    <property type="match status" value="1"/>
</dbReference>
<dbReference type="Gene3D" id="3.30.43.10">
    <property type="entry name" value="Uridine Diphospho-n-acetylenolpyruvylglucosamine Reductase, domain 2"/>
    <property type="match status" value="1"/>
</dbReference>
<gene>
    <name evidence="5" type="ORF">GCM10017083_19760</name>
</gene>
<dbReference type="InterPro" id="IPR016167">
    <property type="entry name" value="FAD-bd_PCMH_sub1"/>
</dbReference>
<accession>A0A918XQX3</accession>
<dbReference type="GO" id="GO:0016491">
    <property type="term" value="F:oxidoreductase activity"/>
    <property type="evidence" value="ECO:0007669"/>
    <property type="project" value="UniProtKB-KW"/>
</dbReference>
<dbReference type="InterPro" id="IPR036683">
    <property type="entry name" value="CO_DH_flav_C_dom_sf"/>
</dbReference>
<dbReference type="RefSeq" id="WP_189988890.1">
    <property type="nucleotide sequence ID" value="NZ_BMZS01000004.1"/>
</dbReference>
<evidence type="ECO:0000256" key="3">
    <source>
        <dbReference type="ARBA" id="ARBA00023002"/>
    </source>
</evidence>
<dbReference type="Pfam" id="PF00941">
    <property type="entry name" value="FAD_binding_5"/>
    <property type="match status" value="1"/>
</dbReference>
<dbReference type="AlphaFoldDB" id="A0A918XQX3"/>
<evidence type="ECO:0000256" key="1">
    <source>
        <dbReference type="ARBA" id="ARBA00022630"/>
    </source>
</evidence>
<dbReference type="InterPro" id="IPR016166">
    <property type="entry name" value="FAD-bd_PCMH"/>
</dbReference>
<keyword evidence="1" id="KW-0285">Flavoprotein</keyword>
<dbReference type="InterPro" id="IPR016169">
    <property type="entry name" value="FAD-bd_PCMH_sub2"/>
</dbReference>
<feature type="domain" description="FAD-binding PCMH-type" evidence="4">
    <location>
        <begin position="1"/>
        <end position="170"/>
    </location>
</feature>
<dbReference type="Gene3D" id="3.30.390.50">
    <property type="entry name" value="CO dehydrogenase flavoprotein, C-terminal domain"/>
    <property type="match status" value="1"/>
</dbReference>
<dbReference type="PROSITE" id="PS51387">
    <property type="entry name" value="FAD_PCMH"/>
    <property type="match status" value="1"/>
</dbReference>
<evidence type="ECO:0000256" key="2">
    <source>
        <dbReference type="ARBA" id="ARBA00022827"/>
    </source>
</evidence>
<dbReference type="FunFam" id="3.30.465.10:FF:000017">
    <property type="entry name" value="Xanthine dehydrogenase, FAD binding subunit"/>
    <property type="match status" value="1"/>
</dbReference>
<reference evidence="5" key="1">
    <citation type="journal article" date="2014" name="Int. J. Syst. Evol. Microbiol.">
        <title>Complete genome sequence of Corynebacterium casei LMG S-19264T (=DSM 44701T), isolated from a smear-ripened cheese.</title>
        <authorList>
            <consortium name="US DOE Joint Genome Institute (JGI-PGF)"/>
            <person name="Walter F."/>
            <person name="Albersmeier A."/>
            <person name="Kalinowski J."/>
            <person name="Ruckert C."/>
        </authorList>
    </citation>
    <scope>NUCLEOTIDE SEQUENCE</scope>
    <source>
        <strain evidence="5">KCTC 42651</strain>
    </source>
</reference>
<proteinExistence type="predicted"/>
<comment type="caution">
    <text evidence="5">The sequence shown here is derived from an EMBL/GenBank/DDBJ whole genome shotgun (WGS) entry which is preliminary data.</text>
</comment>
<keyword evidence="2" id="KW-0274">FAD</keyword>
<dbReference type="InterPro" id="IPR002346">
    <property type="entry name" value="Mopterin_DH_FAD-bd"/>
</dbReference>
<evidence type="ECO:0000313" key="6">
    <source>
        <dbReference type="Proteomes" id="UP000630353"/>
    </source>
</evidence>
<name>A0A918XQX3_9PROT</name>
<evidence type="ECO:0000259" key="4">
    <source>
        <dbReference type="PROSITE" id="PS51387"/>
    </source>
</evidence>
<dbReference type="PANTHER" id="PTHR42659:SF2">
    <property type="entry name" value="XANTHINE DEHYDROGENASE SUBUNIT C-RELATED"/>
    <property type="match status" value="1"/>
</dbReference>
<dbReference type="PANTHER" id="PTHR42659">
    <property type="entry name" value="XANTHINE DEHYDROGENASE SUBUNIT C-RELATED"/>
    <property type="match status" value="1"/>
</dbReference>
<keyword evidence="3" id="KW-0560">Oxidoreductase</keyword>
<dbReference type="SMART" id="SM01092">
    <property type="entry name" value="CO_deh_flav_C"/>
    <property type="match status" value="1"/>
</dbReference>
<protein>
    <submittedName>
        <fullName evidence="5">Carbon monoxide dehydrogenase</fullName>
    </submittedName>
</protein>
<dbReference type="InterPro" id="IPR036318">
    <property type="entry name" value="FAD-bd_PCMH-like_sf"/>
</dbReference>
<dbReference type="EMBL" id="BMZS01000004">
    <property type="protein sequence ID" value="GHD48547.1"/>
    <property type="molecule type" value="Genomic_DNA"/>
</dbReference>